<feature type="compositionally biased region" description="Polar residues" evidence="8">
    <location>
        <begin position="213"/>
        <end position="222"/>
    </location>
</feature>
<reference evidence="10 11" key="1">
    <citation type="journal article" date="2022" name="Nat. Ecol. Evol.">
        <title>A masculinizing supergene underlies an exaggerated male reproductive morph in a spider.</title>
        <authorList>
            <person name="Hendrickx F."/>
            <person name="De Corte Z."/>
            <person name="Sonet G."/>
            <person name="Van Belleghem S.M."/>
            <person name="Kostlbacher S."/>
            <person name="Vangestel C."/>
        </authorList>
    </citation>
    <scope>NUCLEOTIDE SEQUENCE [LARGE SCALE GENOMIC DNA]</scope>
    <source>
        <strain evidence="10">W744_W776</strain>
    </source>
</reference>
<evidence type="ECO:0000259" key="9">
    <source>
        <dbReference type="Pfam" id="PF09302"/>
    </source>
</evidence>
<dbReference type="InterPro" id="IPR015381">
    <property type="entry name" value="XLF-like_N"/>
</dbReference>
<proteinExistence type="inferred from homology"/>
<comment type="caution">
    <text evidence="10">The sequence shown here is derived from an EMBL/GenBank/DDBJ whole genome shotgun (WGS) entry which is preliminary data.</text>
</comment>
<dbReference type="Proteomes" id="UP000827092">
    <property type="component" value="Unassembled WGS sequence"/>
</dbReference>
<feature type="domain" description="XLF-like N-terminal" evidence="9">
    <location>
        <begin position="19"/>
        <end position="126"/>
    </location>
</feature>
<feature type="region of interest" description="Disordered" evidence="8">
    <location>
        <begin position="210"/>
        <end position="301"/>
    </location>
</feature>
<evidence type="ECO:0000256" key="1">
    <source>
        <dbReference type="ARBA" id="ARBA00004123"/>
    </source>
</evidence>
<dbReference type="PANTHER" id="PTHR32235">
    <property type="entry name" value="NON-HOMOLOGOUS END-JOINING FACTOR 1"/>
    <property type="match status" value="1"/>
</dbReference>
<feature type="compositionally biased region" description="Basic residues" evidence="8">
    <location>
        <begin position="292"/>
        <end position="301"/>
    </location>
</feature>
<organism evidence="10 11">
    <name type="scientific">Oedothorax gibbosus</name>
    <dbReference type="NCBI Taxonomy" id="931172"/>
    <lineage>
        <taxon>Eukaryota</taxon>
        <taxon>Metazoa</taxon>
        <taxon>Ecdysozoa</taxon>
        <taxon>Arthropoda</taxon>
        <taxon>Chelicerata</taxon>
        <taxon>Arachnida</taxon>
        <taxon>Araneae</taxon>
        <taxon>Araneomorphae</taxon>
        <taxon>Entelegynae</taxon>
        <taxon>Araneoidea</taxon>
        <taxon>Linyphiidae</taxon>
        <taxon>Erigoninae</taxon>
        <taxon>Oedothorax</taxon>
    </lineage>
</organism>
<keyword evidence="3" id="KW-0238">DNA-binding</keyword>
<evidence type="ECO:0000256" key="2">
    <source>
        <dbReference type="ARBA" id="ARBA00022763"/>
    </source>
</evidence>
<dbReference type="GO" id="GO:0006303">
    <property type="term" value="P:double-strand break repair via nonhomologous end joining"/>
    <property type="evidence" value="ECO:0007669"/>
    <property type="project" value="UniProtKB-ARBA"/>
</dbReference>
<sequence>MADVKSREGDYDELLDCFWVQFPNTPYMAKYILNDDGYIILISNLKDIYGERLTAAEIKERFLNLNPYAEMKPSIIIKHLTDTLKAFELEKMTDSNRVEHTFNLQDIILELQFVVSQVPFKFEIKAHRLPSVELRTHVVAPSVYLSIKTANSIKDEVIPDKKIISGKKVNELELTKAFMKMQNCATRMLIESRAIEDRIQNKKQVKKELINIPNFNQNSTSPTKRDAGGNLKDNVDNQSKSEDNPIPKVENDPAIDAENGTASISKNDNAVKAENDPLMKAENSGVNEMQSKQKKKKLFKI</sequence>
<evidence type="ECO:0000313" key="10">
    <source>
        <dbReference type="EMBL" id="KAG8188302.1"/>
    </source>
</evidence>
<name>A0AAV6UV07_9ARAC</name>
<gene>
    <name evidence="10" type="ORF">JTE90_016536</name>
</gene>
<dbReference type="InterPro" id="IPR038051">
    <property type="entry name" value="XRCC4-like_N_sf"/>
</dbReference>
<dbReference type="EMBL" id="JAFNEN010000243">
    <property type="protein sequence ID" value="KAG8188302.1"/>
    <property type="molecule type" value="Genomic_DNA"/>
</dbReference>
<dbReference type="Pfam" id="PF09302">
    <property type="entry name" value="XLF"/>
    <property type="match status" value="1"/>
</dbReference>
<evidence type="ECO:0000256" key="8">
    <source>
        <dbReference type="SAM" id="MobiDB-lite"/>
    </source>
</evidence>
<accession>A0AAV6UV07</accession>
<protein>
    <recommendedName>
        <fullName evidence="7">Non-homologous end-joining factor 1</fullName>
    </recommendedName>
</protein>
<dbReference type="Gene3D" id="2.170.210.10">
    <property type="entry name" value="DNA double-strand break repair and VJ recombination XRCC4, N-terminal"/>
    <property type="match status" value="1"/>
</dbReference>
<feature type="compositionally biased region" description="Basic and acidic residues" evidence="8">
    <location>
        <begin position="223"/>
        <end position="251"/>
    </location>
</feature>
<dbReference type="PANTHER" id="PTHR32235:SF1">
    <property type="entry name" value="NON-HOMOLOGOUS END-JOINING FACTOR 1"/>
    <property type="match status" value="1"/>
</dbReference>
<evidence type="ECO:0000256" key="3">
    <source>
        <dbReference type="ARBA" id="ARBA00023125"/>
    </source>
</evidence>
<evidence type="ECO:0000256" key="4">
    <source>
        <dbReference type="ARBA" id="ARBA00023204"/>
    </source>
</evidence>
<evidence type="ECO:0000256" key="5">
    <source>
        <dbReference type="ARBA" id="ARBA00023242"/>
    </source>
</evidence>
<evidence type="ECO:0000313" key="11">
    <source>
        <dbReference type="Proteomes" id="UP000827092"/>
    </source>
</evidence>
<dbReference type="InterPro" id="IPR052287">
    <property type="entry name" value="NHEJ_factor"/>
</dbReference>
<evidence type="ECO:0000256" key="6">
    <source>
        <dbReference type="ARBA" id="ARBA00025747"/>
    </source>
</evidence>
<feature type="compositionally biased region" description="Basic and acidic residues" evidence="8">
    <location>
        <begin position="269"/>
        <end position="279"/>
    </location>
</feature>
<dbReference type="GO" id="GO:0045027">
    <property type="term" value="F:DNA end binding"/>
    <property type="evidence" value="ECO:0007669"/>
    <property type="project" value="TreeGrafter"/>
</dbReference>
<keyword evidence="2" id="KW-0227">DNA damage</keyword>
<dbReference type="AlphaFoldDB" id="A0AAV6UV07"/>
<keyword evidence="4" id="KW-0234">DNA repair</keyword>
<dbReference type="CDD" id="cd22285">
    <property type="entry name" value="HD_XLF_N"/>
    <property type="match status" value="1"/>
</dbReference>
<comment type="subcellular location">
    <subcellularLocation>
        <location evidence="1">Nucleus</location>
    </subcellularLocation>
</comment>
<evidence type="ECO:0000256" key="7">
    <source>
        <dbReference type="ARBA" id="ARBA00044529"/>
    </source>
</evidence>
<comment type="similarity">
    <text evidence="6">Belongs to the XRCC4-XLF family. XLF subfamily.</text>
</comment>
<dbReference type="GO" id="GO:0032807">
    <property type="term" value="C:DNA ligase IV complex"/>
    <property type="evidence" value="ECO:0007669"/>
    <property type="project" value="TreeGrafter"/>
</dbReference>
<keyword evidence="5" id="KW-0539">Nucleus</keyword>
<keyword evidence="11" id="KW-1185">Reference proteome</keyword>